<reference evidence="3" key="1">
    <citation type="submission" date="2025-08" db="UniProtKB">
        <authorList>
            <consortium name="Ensembl"/>
        </authorList>
    </citation>
    <scope>IDENTIFICATION</scope>
</reference>
<dbReference type="PANTHER" id="PTHR45784">
    <property type="entry name" value="C-TYPE LECTIN DOMAIN FAMILY 20 MEMBER A-RELATED"/>
    <property type="match status" value="1"/>
</dbReference>
<dbReference type="SUPFAM" id="SSF56436">
    <property type="entry name" value="C-type lectin-like"/>
    <property type="match status" value="1"/>
</dbReference>
<feature type="domain" description="C-type lectin" evidence="2">
    <location>
        <begin position="29"/>
        <end position="110"/>
    </location>
</feature>
<feature type="compositionally biased region" description="Polar residues" evidence="1">
    <location>
        <begin position="120"/>
        <end position="133"/>
    </location>
</feature>
<evidence type="ECO:0000313" key="4">
    <source>
        <dbReference type="Proteomes" id="UP000261520"/>
    </source>
</evidence>
<dbReference type="Pfam" id="PF00059">
    <property type="entry name" value="Lectin_C"/>
    <property type="match status" value="1"/>
</dbReference>
<dbReference type="PANTHER" id="PTHR45784:SF3">
    <property type="entry name" value="C-TYPE LECTIN DOMAIN FAMILY 4 MEMBER K-LIKE-RELATED"/>
    <property type="match status" value="1"/>
</dbReference>
<proteinExistence type="predicted"/>
<evidence type="ECO:0000313" key="3">
    <source>
        <dbReference type="Ensembl" id="ENSPMGP00000015202.1"/>
    </source>
</evidence>
<dbReference type="SMART" id="SM00034">
    <property type="entry name" value="CLECT"/>
    <property type="match status" value="1"/>
</dbReference>
<feature type="region of interest" description="Disordered" evidence="1">
    <location>
        <begin position="112"/>
        <end position="133"/>
    </location>
</feature>
<accession>A0A3B4ADQ7</accession>
<dbReference type="InterPro" id="IPR001304">
    <property type="entry name" value="C-type_lectin-like"/>
</dbReference>
<dbReference type="PROSITE" id="PS50041">
    <property type="entry name" value="C_TYPE_LECTIN_2"/>
    <property type="match status" value="1"/>
</dbReference>
<dbReference type="Ensembl" id="ENSPMGT00000016207.1">
    <property type="protein sequence ID" value="ENSPMGP00000015202.1"/>
    <property type="gene ID" value="ENSPMGG00000012456.1"/>
</dbReference>
<evidence type="ECO:0000259" key="2">
    <source>
        <dbReference type="PROSITE" id="PS50041"/>
    </source>
</evidence>
<dbReference type="InterPro" id="IPR016187">
    <property type="entry name" value="CTDL_fold"/>
</dbReference>
<protein>
    <recommendedName>
        <fullName evidence="2">C-type lectin domain-containing protein</fullName>
    </recommendedName>
</protein>
<evidence type="ECO:0000256" key="1">
    <source>
        <dbReference type="SAM" id="MobiDB-lite"/>
    </source>
</evidence>
<dbReference type="InterPro" id="IPR016186">
    <property type="entry name" value="C-type_lectin-like/link_sf"/>
</dbReference>
<name>A0A3B4ADQ7_9GOBI</name>
<dbReference type="Proteomes" id="UP000261520">
    <property type="component" value="Unplaced"/>
</dbReference>
<dbReference type="Gene3D" id="3.10.100.10">
    <property type="entry name" value="Mannose-Binding Protein A, subunit A"/>
    <property type="match status" value="1"/>
</dbReference>
<dbReference type="AlphaFoldDB" id="A0A3B4ADQ7"/>
<sequence length="133" mass="15153">LCFNDTFSDLKSYLILALSALSNGGPRGFHLFRERKTWSEAQTYCRSHYTDLASVRSKEEKDAIFGKIQFYQNYWIGLSRESWKWSDKSPFLLKKWGPTEGLNTYGSEYCTDPKLIKPSNGGNTNGSAKDSDS</sequence>
<reference evidence="3" key="2">
    <citation type="submission" date="2025-09" db="UniProtKB">
        <authorList>
            <consortium name="Ensembl"/>
        </authorList>
    </citation>
    <scope>IDENTIFICATION</scope>
</reference>
<organism evidence="3 4">
    <name type="scientific">Periophthalmus magnuspinnatus</name>
    <dbReference type="NCBI Taxonomy" id="409849"/>
    <lineage>
        <taxon>Eukaryota</taxon>
        <taxon>Metazoa</taxon>
        <taxon>Chordata</taxon>
        <taxon>Craniata</taxon>
        <taxon>Vertebrata</taxon>
        <taxon>Euteleostomi</taxon>
        <taxon>Actinopterygii</taxon>
        <taxon>Neopterygii</taxon>
        <taxon>Teleostei</taxon>
        <taxon>Neoteleostei</taxon>
        <taxon>Acanthomorphata</taxon>
        <taxon>Gobiaria</taxon>
        <taxon>Gobiiformes</taxon>
        <taxon>Gobioidei</taxon>
        <taxon>Gobiidae</taxon>
        <taxon>Oxudercinae</taxon>
        <taxon>Periophthalmus</taxon>
    </lineage>
</organism>
<keyword evidence="4" id="KW-1185">Reference proteome</keyword>